<dbReference type="InterPro" id="IPR036196">
    <property type="entry name" value="Ptyr_pPase_sf"/>
</dbReference>
<dbReference type="InterPro" id="IPR017867">
    <property type="entry name" value="Tyr_phospatase_low_mol_wt"/>
</dbReference>
<dbReference type="SUPFAM" id="SSF52788">
    <property type="entry name" value="Phosphotyrosine protein phosphatases I"/>
    <property type="match status" value="1"/>
</dbReference>
<keyword evidence="3" id="KW-0378">Hydrolase</keyword>
<protein>
    <recommendedName>
        <fullName evidence="2">protein-tyrosine-phosphatase</fullName>
        <ecNumber evidence="2">3.1.3.48</ecNumber>
    </recommendedName>
</protein>
<dbReference type="PANTHER" id="PTHR11717">
    <property type="entry name" value="LOW MOLECULAR WEIGHT PROTEIN TYROSINE PHOSPHATASE"/>
    <property type="match status" value="1"/>
</dbReference>
<dbReference type="Gene3D" id="3.40.50.2300">
    <property type="match status" value="1"/>
</dbReference>
<evidence type="ECO:0000313" key="7">
    <source>
        <dbReference type="EMBL" id="MFD1195092.1"/>
    </source>
</evidence>
<dbReference type="InterPro" id="IPR050438">
    <property type="entry name" value="LMW_PTPase"/>
</dbReference>
<dbReference type="RefSeq" id="WP_380791438.1">
    <property type="nucleotide sequence ID" value="NZ_JBHTKR010000004.1"/>
</dbReference>
<evidence type="ECO:0000256" key="2">
    <source>
        <dbReference type="ARBA" id="ARBA00013064"/>
    </source>
</evidence>
<organism evidence="7 8">
    <name type="scientific">Seohaeicola saemankumensis</name>
    <dbReference type="NCBI Taxonomy" id="481181"/>
    <lineage>
        <taxon>Bacteria</taxon>
        <taxon>Pseudomonadati</taxon>
        <taxon>Pseudomonadota</taxon>
        <taxon>Alphaproteobacteria</taxon>
        <taxon>Rhodobacterales</taxon>
        <taxon>Roseobacteraceae</taxon>
        <taxon>Seohaeicola</taxon>
    </lineage>
</organism>
<dbReference type="PANTHER" id="PTHR11717:SF31">
    <property type="entry name" value="LOW MOLECULAR WEIGHT PROTEIN-TYROSINE-PHOSPHATASE ETP-RELATED"/>
    <property type="match status" value="1"/>
</dbReference>
<dbReference type="SMART" id="SM00226">
    <property type="entry name" value="LMWPc"/>
    <property type="match status" value="1"/>
</dbReference>
<evidence type="ECO:0000256" key="4">
    <source>
        <dbReference type="ARBA" id="ARBA00022912"/>
    </source>
</evidence>
<accession>A0ABW3TEX2</accession>
<dbReference type="PRINTS" id="PR00719">
    <property type="entry name" value="LMWPTPASE"/>
</dbReference>
<reference evidence="8" key="1">
    <citation type="journal article" date="2019" name="Int. J. Syst. Evol. Microbiol.">
        <title>The Global Catalogue of Microorganisms (GCM) 10K type strain sequencing project: providing services to taxonomists for standard genome sequencing and annotation.</title>
        <authorList>
            <consortium name="The Broad Institute Genomics Platform"/>
            <consortium name="The Broad Institute Genome Sequencing Center for Infectious Disease"/>
            <person name="Wu L."/>
            <person name="Ma J."/>
        </authorList>
    </citation>
    <scope>NUCLEOTIDE SEQUENCE [LARGE SCALE GENOMIC DNA]</scope>
    <source>
        <strain evidence="8">CCUG 55328</strain>
    </source>
</reference>
<name>A0ABW3TEX2_9RHOB</name>
<dbReference type="InterPro" id="IPR023485">
    <property type="entry name" value="Ptyr_pPase"/>
</dbReference>
<dbReference type="CDD" id="cd16343">
    <property type="entry name" value="LMWPTP"/>
    <property type="match status" value="1"/>
</dbReference>
<sequence>MFNSILVVCVGNICRSPVGERLLRQAMPELDVTSAGINALVGKPADKTASEVAATHGLSLHGHAARQFTAALGASHDLILVMERGHKREIARMAPQLAGRVMLFDKWTGETGIADPYLRSAEFHEKTFTALSEAADAWARRLAPKE</sequence>
<evidence type="ECO:0000256" key="3">
    <source>
        <dbReference type="ARBA" id="ARBA00022801"/>
    </source>
</evidence>
<dbReference type="EMBL" id="JBHTKR010000004">
    <property type="protein sequence ID" value="MFD1195092.1"/>
    <property type="molecule type" value="Genomic_DNA"/>
</dbReference>
<evidence type="ECO:0000259" key="6">
    <source>
        <dbReference type="SMART" id="SM00226"/>
    </source>
</evidence>
<dbReference type="Proteomes" id="UP001597151">
    <property type="component" value="Unassembled WGS sequence"/>
</dbReference>
<dbReference type="EC" id="3.1.3.48" evidence="2"/>
<feature type="domain" description="Phosphotyrosine protein phosphatase I" evidence="6">
    <location>
        <begin position="3"/>
        <end position="141"/>
    </location>
</feature>
<proteinExistence type="inferred from homology"/>
<comment type="caution">
    <text evidence="7">The sequence shown here is derived from an EMBL/GenBank/DDBJ whole genome shotgun (WGS) entry which is preliminary data.</text>
</comment>
<dbReference type="Pfam" id="PF01451">
    <property type="entry name" value="LMWPc"/>
    <property type="match status" value="1"/>
</dbReference>
<keyword evidence="8" id="KW-1185">Reference proteome</keyword>
<evidence type="ECO:0000256" key="5">
    <source>
        <dbReference type="ARBA" id="ARBA00051722"/>
    </source>
</evidence>
<keyword evidence="4" id="KW-0904">Protein phosphatase</keyword>
<evidence type="ECO:0000256" key="1">
    <source>
        <dbReference type="ARBA" id="ARBA00011063"/>
    </source>
</evidence>
<comment type="catalytic activity">
    <reaction evidence="5">
        <text>O-phospho-L-tyrosyl-[protein] + H2O = L-tyrosyl-[protein] + phosphate</text>
        <dbReference type="Rhea" id="RHEA:10684"/>
        <dbReference type="Rhea" id="RHEA-COMP:10136"/>
        <dbReference type="Rhea" id="RHEA-COMP:20101"/>
        <dbReference type="ChEBI" id="CHEBI:15377"/>
        <dbReference type="ChEBI" id="CHEBI:43474"/>
        <dbReference type="ChEBI" id="CHEBI:46858"/>
        <dbReference type="ChEBI" id="CHEBI:61978"/>
        <dbReference type="EC" id="3.1.3.48"/>
    </reaction>
</comment>
<evidence type="ECO:0000313" key="8">
    <source>
        <dbReference type="Proteomes" id="UP001597151"/>
    </source>
</evidence>
<comment type="similarity">
    <text evidence="1">Belongs to the low molecular weight phosphotyrosine protein phosphatase family.</text>
</comment>
<gene>
    <name evidence="7" type="ORF">ACFQ3C_10460</name>
</gene>